<name>A0AAE3FMT7_9EURY</name>
<accession>A0AAE3FMT7</accession>
<dbReference type="RefSeq" id="WP_250594272.1">
    <property type="nucleotide sequence ID" value="NZ_JAKRVY010000001.1"/>
</dbReference>
<gene>
    <name evidence="1" type="ORF">AArcSt11_02440</name>
</gene>
<dbReference type="AlphaFoldDB" id="A0AAE3FMT7"/>
<evidence type="ECO:0000313" key="1">
    <source>
        <dbReference type="EMBL" id="MCL9812512.1"/>
    </source>
</evidence>
<evidence type="ECO:0000313" key="2">
    <source>
        <dbReference type="Proteomes" id="UP001202674"/>
    </source>
</evidence>
<dbReference type="EMBL" id="JAKRVY010000001">
    <property type="protein sequence ID" value="MCL9812512.1"/>
    <property type="molecule type" value="Genomic_DNA"/>
</dbReference>
<organism evidence="1 2">
    <name type="scientific">Natranaeroarchaeum aerophilus</name>
    <dbReference type="NCBI Taxonomy" id="2917711"/>
    <lineage>
        <taxon>Archaea</taxon>
        <taxon>Methanobacteriati</taxon>
        <taxon>Methanobacteriota</taxon>
        <taxon>Stenosarchaea group</taxon>
        <taxon>Halobacteria</taxon>
        <taxon>Halobacteriales</taxon>
        <taxon>Natronoarchaeaceae</taxon>
        <taxon>Natranaeroarchaeum</taxon>
    </lineage>
</organism>
<keyword evidence="2" id="KW-1185">Reference proteome</keyword>
<dbReference type="Proteomes" id="UP001202674">
    <property type="component" value="Unassembled WGS sequence"/>
</dbReference>
<protein>
    <submittedName>
        <fullName evidence="1">Uncharacterized protein</fullName>
    </submittedName>
</protein>
<comment type="caution">
    <text evidence="1">The sequence shown here is derived from an EMBL/GenBank/DDBJ whole genome shotgun (WGS) entry which is preliminary data.</text>
</comment>
<proteinExistence type="predicted"/>
<reference evidence="1 2" key="1">
    <citation type="journal article" date="2022" name="Syst. Appl. Microbiol.">
        <title>Natronocalculus amylovorans gen. nov., sp. nov., and Natranaeroarchaeum aerophilus sp. nov., dominant culturable amylolytic natronoarchaea from hypersaline soda lakes in southwestern Siberia.</title>
        <authorList>
            <person name="Sorokin D.Y."/>
            <person name="Elcheninov A.G."/>
            <person name="Khizhniak T.V."/>
            <person name="Koenen M."/>
            <person name="Bale N.J."/>
            <person name="Damste J.S.S."/>
            <person name="Kublanov I.V."/>
        </authorList>
    </citation>
    <scope>NUCLEOTIDE SEQUENCE [LARGE SCALE GENOMIC DNA]</scope>
    <source>
        <strain evidence="1 2">AArc-St1-1</strain>
    </source>
</reference>
<sequence>MTETDNTLLLGSTSIVGEIEPGSFADRSIWISVGALSALTGTALAAGGLL</sequence>